<dbReference type="GO" id="GO:0090313">
    <property type="term" value="P:regulation of protein targeting to membrane"/>
    <property type="evidence" value="ECO:0007669"/>
    <property type="project" value="TreeGrafter"/>
</dbReference>
<reference evidence="2" key="1">
    <citation type="submission" date="2021-07" db="EMBL/GenBank/DDBJ databases">
        <title>Aureisphaera sp. CAU 1614 isolated from sea sediment.</title>
        <authorList>
            <person name="Kim W."/>
        </authorList>
    </citation>
    <scope>NUCLEOTIDE SEQUENCE</scope>
    <source>
        <strain evidence="2">CAU 1614</strain>
    </source>
</reference>
<dbReference type="PANTHER" id="PTHR30441:SF8">
    <property type="entry name" value="DUF748 DOMAIN-CONTAINING PROTEIN"/>
    <property type="match status" value="1"/>
</dbReference>
<evidence type="ECO:0000256" key="1">
    <source>
        <dbReference type="SAM" id="MobiDB-lite"/>
    </source>
</evidence>
<dbReference type="AlphaFoldDB" id="A0A9X1FR57"/>
<proteinExistence type="predicted"/>
<dbReference type="PANTHER" id="PTHR30441">
    <property type="entry name" value="DUF748 DOMAIN-CONTAINING PROTEIN"/>
    <property type="match status" value="1"/>
</dbReference>
<comment type="caution">
    <text evidence="2">The sequence shown here is derived from an EMBL/GenBank/DDBJ whole genome shotgun (WGS) entry which is preliminary data.</text>
</comment>
<keyword evidence="3" id="KW-1185">Reference proteome</keyword>
<sequence>MTKKKILKIVGIFLLLMLLLLALTPIFFKGTMERLVKRSIDANLNADVAWEDFDLTLFRSFPDAALTIKNFRVINRSPFEGDTLASGAFLKLDLGITQLFKSENESIVIDALYFEKTFVNILIDSTGQTNYDIAIKSDSPIADDTKTNTGFTFDLKKYELKNSRINYLDKATQTFLMLKNVNHTGKGDFSLAQSELETKTSALASLRIEDIEYLSENSVSLDAIFQMDFEEQKYAFLENEAKINELPLTFDGFVKINENNNEIDITFKTPSSDFKNFLAVIPKVYVKEIDGVSTTGSFTVDGMLKGIVDDDHIPTMDIKIASENASFKYPDLPKAVQNISIDATLKNETGLVKDTYLNIGGMTFKIDNEVFSASGNLQNLTANVLVNLALKGTLNLANIEKVLPIELEQDLTGIFKADFTTNFDMESVEKEQYQNIKSSGTASLKDFAYQDAAFKNAIQIADANVTFFPGNIKLNSLTASSGQTDLKASGTIQNLIPWILAKQDLKGNFTAQSNTFNLDDFMTAEENTLANGKQAEDDDVIKIPDFLNATLNFTANKVIYDNVNLTNVKGAISIKDEAASLSNVSSSAFGGDILFSGNVSTKDKIPSFTMDLDLKKIDIGESFGQLDLLKYFAPIAKALDGDINTTIKLNGSLNKDMTPNLATLAGNALAQIITAEVNPQEAPLLTKLGEKVSFLNIDKLSLRDLSTAFSFNDGKIEVQPFDFNVKGVKITAAGSHGLDKTIDYNLTMDVPAHYLGGEVNKLLAKLDPEEAKNMTVVIPAGLKGNFTSPQVSLKTEDAVKMLTQKLIDKQKQDLKDKGIDILKDITNVVKDKPKDSTGTQESTKPQTTTDVVKDIFGNIFGKKKKQDSIKDGN</sequence>
<dbReference type="Proteomes" id="UP001138686">
    <property type="component" value="Unassembled WGS sequence"/>
</dbReference>
<accession>A0A9X1FR57</accession>
<dbReference type="InterPro" id="IPR052894">
    <property type="entry name" value="AsmA-related"/>
</dbReference>
<evidence type="ECO:0000313" key="3">
    <source>
        <dbReference type="Proteomes" id="UP001138686"/>
    </source>
</evidence>
<feature type="compositionally biased region" description="Polar residues" evidence="1">
    <location>
        <begin position="836"/>
        <end position="850"/>
    </location>
</feature>
<organism evidence="2 3">
    <name type="scientific">Halomarinibacterium sedimenti</name>
    <dbReference type="NCBI Taxonomy" id="2857106"/>
    <lineage>
        <taxon>Bacteria</taxon>
        <taxon>Pseudomonadati</taxon>
        <taxon>Bacteroidota</taxon>
        <taxon>Flavobacteriia</taxon>
        <taxon>Flavobacteriales</taxon>
        <taxon>Flavobacteriaceae</taxon>
        <taxon>Halomarinibacterium</taxon>
    </lineage>
</organism>
<feature type="region of interest" description="Disordered" evidence="1">
    <location>
        <begin position="830"/>
        <end position="850"/>
    </location>
</feature>
<evidence type="ECO:0000313" key="2">
    <source>
        <dbReference type="EMBL" id="MBW2939056.1"/>
    </source>
</evidence>
<name>A0A9X1FR57_9FLAO</name>
<dbReference type="EMBL" id="JAHWDP010000008">
    <property type="protein sequence ID" value="MBW2939056.1"/>
    <property type="molecule type" value="Genomic_DNA"/>
</dbReference>
<dbReference type="RefSeq" id="WP_219053584.1">
    <property type="nucleotide sequence ID" value="NZ_JAHWDP010000008.1"/>
</dbReference>
<dbReference type="GO" id="GO:0005886">
    <property type="term" value="C:plasma membrane"/>
    <property type="evidence" value="ECO:0007669"/>
    <property type="project" value="TreeGrafter"/>
</dbReference>
<gene>
    <name evidence="2" type="ORF">KXJ69_13140</name>
</gene>
<protein>
    <submittedName>
        <fullName evidence="2">AsmA-like C-terminal region-containing protein</fullName>
    </submittedName>
</protein>